<comment type="similarity">
    <text evidence="1">Belongs to the PPR family. P subfamily.</text>
</comment>
<feature type="repeat" description="PPR" evidence="3">
    <location>
        <begin position="185"/>
        <end position="219"/>
    </location>
</feature>
<keyword evidence="5" id="KW-1185">Reference proteome</keyword>
<protein>
    <recommendedName>
        <fullName evidence="6">Pentatricopeptide repeat-containing protein</fullName>
    </recommendedName>
</protein>
<dbReference type="Pfam" id="PF01535">
    <property type="entry name" value="PPR"/>
    <property type="match status" value="2"/>
</dbReference>
<feature type="repeat" description="PPR" evidence="3">
    <location>
        <begin position="255"/>
        <end position="289"/>
    </location>
</feature>
<dbReference type="EMBL" id="LRBV02000008">
    <property type="status" value="NOT_ANNOTATED_CDS"/>
    <property type="molecule type" value="Genomic_DNA"/>
</dbReference>
<dbReference type="Gramene" id="QL08p046166:mrna">
    <property type="protein sequence ID" value="QL08p046166:mrna"/>
    <property type="gene ID" value="QL08p046166"/>
</dbReference>
<feature type="repeat" description="PPR" evidence="3">
    <location>
        <begin position="429"/>
        <end position="463"/>
    </location>
</feature>
<evidence type="ECO:0000313" key="4">
    <source>
        <dbReference type="EnsemblPlants" id="QL08p046166:mrna"/>
    </source>
</evidence>
<keyword evidence="2" id="KW-0677">Repeat</keyword>
<evidence type="ECO:0000256" key="1">
    <source>
        <dbReference type="ARBA" id="ARBA00007626"/>
    </source>
</evidence>
<sequence length="575" mass="64742">MLRHSHSQLAATATHLRRFSTADPNLLLQSYTVTPPLKPWPQRLYPKRLVSMITRQQNLDLALQIFHYAGKFHPDFSHNYDTYHAIIQRLCRAREFNPVESLLSDLRHSHIKCGENLFVDVIRSYGLASKPDLAVKTFLRIHTFDVQRSVRSLNTLLNALVQNKRYGLVHVLFKNSQTRFGVVPNVFTCNILIKAMCKKNDVEGALQVLDEMPGMGFVPNLVTYTTVLCGYVARGDMGSARRVFVELFDRGWVPDATTYTVLMDGFCKLGMLVDAIKLMDDMEENGVEPNEVTYGVMIEAYCKDKKSGEARNLLDDMLEKRYIPSSTLCCKVVDVLCEEGKVEDACVLWKRLLKKSVTPDNAISSSLLHWLCKEGKIREARKLFDEFERGSIPSVLIYNTLIAGMCEKGELCEAGRVWDDMVEKGCAPNAFTYNMLIKGFCKVGNAKEGIKILEEMLEKGCLPNNSTYSVLIKGLYDSGKEEEIIEEISKSYHLALWRFTFSLPGNYKESEGQGERGGRGGGCRDVPQQVCLAMCFTPKMYSIVSHAEWGCAFGTLCLSCLCPVFIIGEVHSKGS</sequence>
<dbReference type="PANTHER" id="PTHR47941">
    <property type="entry name" value="PENTATRICOPEPTIDE REPEAT-CONTAINING PROTEIN 3, MITOCHONDRIAL"/>
    <property type="match status" value="1"/>
</dbReference>
<organism evidence="4 5">
    <name type="scientific">Quercus lobata</name>
    <name type="common">Valley oak</name>
    <dbReference type="NCBI Taxonomy" id="97700"/>
    <lineage>
        <taxon>Eukaryota</taxon>
        <taxon>Viridiplantae</taxon>
        <taxon>Streptophyta</taxon>
        <taxon>Embryophyta</taxon>
        <taxon>Tracheophyta</taxon>
        <taxon>Spermatophyta</taxon>
        <taxon>Magnoliopsida</taxon>
        <taxon>eudicotyledons</taxon>
        <taxon>Gunneridae</taxon>
        <taxon>Pentapetalae</taxon>
        <taxon>rosids</taxon>
        <taxon>fabids</taxon>
        <taxon>Fagales</taxon>
        <taxon>Fagaceae</taxon>
        <taxon>Quercus</taxon>
    </lineage>
</organism>
<dbReference type="AlphaFoldDB" id="A0A7N2MD67"/>
<evidence type="ECO:0000313" key="5">
    <source>
        <dbReference type="Proteomes" id="UP000594261"/>
    </source>
</evidence>
<feature type="repeat" description="PPR" evidence="3">
    <location>
        <begin position="394"/>
        <end position="428"/>
    </location>
</feature>
<dbReference type="Proteomes" id="UP000594261">
    <property type="component" value="Chromosome 8"/>
</dbReference>
<dbReference type="NCBIfam" id="TIGR00756">
    <property type="entry name" value="PPR"/>
    <property type="match status" value="8"/>
</dbReference>
<dbReference type="InterPro" id="IPR002885">
    <property type="entry name" value="PPR_rpt"/>
</dbReference>
<dbReference type="InParanoid" id="A0A7N2MD67"/>
<proteinExistence type="inferred from homology"/>
<evidence type="ECO:0008006" key="6">
    <source>
        <dbReference type="Google" id="ProtNLM"/>
    </source>
</evidence>
<accession>A0A7N2MD67</accession>
<name>A0A7N2MD67_QUELO</name>
<dbReference type="InterPro" id="IPR011990">
    <property type="entry name" value="TPR-like_helical_dom_sf"/>
</dbReference>
<dbReference type="EnsemblPlants" id="QL08p046166:mrna">
    <property type="protein sequence ID" value="QL08p046166:mrna"/>
    <property type="gene ID" value="QL08p046166"/>
</dbReference>
<feature type="repeat" description="PPR" evidence="3">
    <location>
        <begin position="290"/>
        <end position="324"/>
    </location>
</feature>
<evidence type="ECO:0000256" key="3">
    <source>
        <dbReference type="PROSITE-ProRule" id="PRU00708"/>
    </source>
</evidence>
<dbReference type="PROSITE" id="PS51375">
    <property type="entry name" value="PPR"/>
    <property type="match status" value="7"/>
</dbReference>
<dbReference type="OMA" id="HLMFKNC"/>
<dbReference type="Gene3D" id="1.25.40.10">
    <property type="entry name" value="Tetratricopeptide repeat domain"/>
    <property type="match status" value="4"/>
</dbReference>
<feature type="repeat" description="PPR" evidence="3">
    <location>
        <begin position="220"/>
        <end position="254"/>
    </location>
</feature>
<reference evidence="4 5" key="1">
    <citation type="journal article" date="2016" name="G3 (Bethesda)">
        <title>First Draft Assembly and Annotation of the Genome of a California Endemic Oak Quercus lobata Nee (Fagaceae).</title>
        <authorList>
            <person name="Sork V.L."/>
            <person name="Fitz-Gibbon S.T."/>
            <person name="Puiu D."/>
            <person name="Crepeau M."/>
            <person name="Gugger P.F."/>
            <person name="Sherman R."/>
            <person name="Stevens K."/>
            <person name="Langley C.H."/>
            <person name="Pellegrini M."/>
            <person name="Salzberg S.L."/>
        </authorList>
    </citation>
    <scope>NUCLEOTIDE SEQUENCE [LARGE SCALE GENOMIC DNA]</scope>
    <source>
        <strain evidence="4 5">cv. SW786</strain>
    </source>
</reference>
<dbReference type="Pfam" id="PF13041">
    <property type="entry name" value="PPR_2"/>
    <property type="match status" value="3"/>
</dbReference>
<feature type="repeat" description="PPR" evidence="3">
    <location>
        <begin position="325"/>
        <end position="359"/>
    </location>
</feature>
<dbReference type="SUPFAM" id="SSF48452">
    <property type="entry name" value="TPR-like"/>
    <property type="match status" value="1"/>
</dbReference>
<evidence type="ECO:0000256" key="2">
    <source>
        <dbReference type="ARBA" id="ARBA00022737"/>
    </source>
</evidence>
<reference evidence="4" key="2">
    <citation type="submission" date="2021-01" db="UniProtKB">
        <authorList>
            <consortium name="EnsemblPlants"/>
        </authorList>
    </citation>
    <scope>IDENTIFICATION</scope>
</reference>